<dbReference type="PROSITE" id="PS51257">
    <property type="entry name" value="PROKAR_LIPOPROTEIN"/>
    <property type="match status" value="1"/>
</dbReference>
<reference evidence="2 3" key="1">
    <citation type="journal article" date="2023" name="ISME J.">
        <title>Thermophilic Dehalococcoidia with unusual traits shed light on an unexpected past.</title>
        <authorList>
            <person name="Palmer M."/>
            <person name="Covington J.K."/>
            <person name="Zhou E.M."/>
            <person name="Thomas S.C."/>
            <person name="Habib N."/>
            <person name="Seymour C.O."/>
            <person name="Lai D."/>
            <person name="Johnston J."/>
            <person name="Hashimi A."/>
            <person name="Jiao J.Y."/>
            <person name="Muok A.R."/>
            <person name="Liu L."/>
            <person name="Xian W.D."/>
            <person name="Zhi X.Y."/>
            <person name="Li M.M."/>
            <person name="Silva L.P."/>
            <person name="Bowen B.P."/>
            <person name="Louie K."/>
            <person name="Briegel A."/>
            <person name="Pett-Ridge J."/>
            <person name="Weber P.K."/>
            <person name="Tocheva E.I."/>
            <person name="Woyke T."/>
            <person name="Northen T.R."/>
            <person name="Mayali X."/>
            <person name="Li W.J."/>
            <person name="Hedlund B.P."/>
        </authorList>
    </citation>
    <scope>NUCLEOTIDE SEQUENCE [LARGE SCALE GENOMIC DNA]</scope>
    <source>
        <strain evidence="2 3">YIM 72310</strain>
    </source>
</reference>
<dbReference type="RefSeq" id="WP_270056143.1">
    <property type="nucleotide sequence ID" value="NZ_CP115149.1"/>
</dbReference>
<keyword evidence="3" id="KW-1185">Reference proteome</keyword>
<feature type="signal peptide" evidence="1">
    <location>
        <begin position="1"/>
        <end position="23"/>
    </location>
</feature>
<accession>A0ABY7M504</accession>
<feature type="chain" id="PRO_5045229411" description="Lipoprotein" evidence="1">
    <location>
        <begin position="24"/>
        <end position="155"/>
    </location>
</feature>
<evidence type="ECO:0008006" key="4">
    <source>
        <dbReference type="Google" id="ProtNLM"/>
    </source>
</evidence>
<protein>
    <recommendedName>
        <fullName evidence="4">Lipoprotein</fullName>
    </recommendedName>
</protein>
<evidence type="ECO:0000313" key="3">
    <source>
        <dbReference type="Proteomes" id="UP001212803"/>
    </source>
</evidence>
<evidence type="ECO:0000313" key="2">
    <source>
        <dbReference type="EMBL" id="WBL35618.1"/>
    </source>
</evidence>
<proteinExistence type="predicted"/>
<sequence>MRFHRFKLGALLLPAVVAAGLLGACGGGGGGGGTGSDEQFVADVCKAGAKFQDDLTKLIAKLATIESEEEAAKEVAKPFEDFAASFKKAKPPADLKEWHTGAGKSLDQAVAALKKGDTSTFDGDPFPEPPSGAADRLNKIAEKNADCQKAQLFSE</sequence>
<keyword evidence="1" id="KW-0732">Signal</keyword>
<name>A0ABY7M504_9CHLR</name>
<dbReference type="EMBL" id="CP115149">
    <property type="protein sequence ID" value="WBL35618.1"/>
    <property type="molecule type" value="Genomic_DNA"/>
</dbReference>
<evidence type="ECO:0000256" key="1">
    <source>
        <dbReference type="SAM" id="SignalP"/>
    </source>
</evidence>
<gene>
    <name evidence="2" type="ORF">O0235_12670</name>
</gene>
<organism evidence="2 3">
    <name type="scientific">Tepidiforma flava</name>
    <dbReference type="NCBI Taxonomy" id="3004094"/>
    <lineage>
        <taxon>Bacteria</taxon>
        <taxon>Bacillati</taxon>
        <taxon>Chloroflexota</taxon>
        <taxon>Tepidiformia</taxon>
        <taxon>Tepidiformales</taxon>
        <taxon>Tepidiformaceae</taxon>
        <taxon>Tepidiforma</taxon>
    </lineage>
</organism>
<dbReference type="Proteomes" id="UP001212803">
    <property type="component" value="Chromosome"/>
</dbReference>